<dbReference type="Gene3D" id="3.50.50.60">
    <property type="entry name" value="FAD/NAD(P)-binding domain"/>
    <property type="match status" value="1"/>
</dbReference>
<reference evidence="1 2" key="1">
    <citation type="submission" date="2024-09" db="EMBL/GenBank/DDBJ databases">
        <authorList>
            <person name="Lee S.D."/>
        </authorList>
    </citation>
    <scope>NUCLEOTIDE SEQUENCE [LARGE SCALE GENOMIC DNA]</scope>
    <source>
        <strain evidence="1 2">N1-1</strain>
    </source>
</reference>
<protein>
    <submittedName>
        <fullName evidence="1">Lysine N(6)-hydroxylase/L-ornithine N(5)-oxygenase family protein</fullName>
    </submittedName>
</protein>
<gene>
    <name evidence="1" type="ORF">ACEZDG_36740</name>
</gene>
<dbReference type="InterPro" id="IPR036188">
    <property type="entry name" value="FAD/NAD-bd_sf"/>
</dbReference>
<dbReference type="EMBL" id="JBHEZX010000029">
    <property type="protein sequence ID" value="MFC1414819.1"/>
    <property type="molecule type" value="Genomic_DNA"/>
</dbReference>
<evidence type="ECO:0000313" key="2">
    <source>
        <dbReference type="Proteomes" id="UP001592582"/>
    </source>
</evidence>
<dbReference type="PANTHER" id="PTHR42802">
    <property type="entry name" value="MONOOXYGENASE"/>
    <property type="match status" value="1"/>
</dbReference>
<keyword evidence="2" id="KW-1185">Reference proteome</keyword>
<accession>A0ABV6VM48</accession>
<dbReference type="Pfam" id="PF13434">
    <property type="entry name" value="Lys_Orn_oxgnase"/>
    <property type="match status" value="1"/>
</dbReference>
<sequence>MPAVDLTAELPPATPYDLVGIGLGPFNLSLAALADAVPELHTLFLDAKPEFSWHPGLMVDGATMQVPYLADLVSLVDPTSPWSFLAYLREHDRLFPFYFSEQSHLTRREYEHYCRWAAERLPNCRFASPVRAVSWDAPAQVFRVVLPDGRTVPARNLVLGVGTAPVVPEAFAELHRAGLVHHAEQYLTMRHELSGAADITVVGSGQSGAEVFLDLLRRRGDAAGPRLRWLTRTRAIAPMEYSKLGLEHFTPDYTRYFHALPEEARDRLVPAQWQLYKAASADTLAEIHAALYDRTLGGAAPDAEILPGTEVTAARPGPCGGLELSCRHRETGAEYLLRTDAAVLATGHAARRPALLEPLAEVIDWDEQGRYRVDLDHRVGLWPDVTGGLYVQNAELHTHGVGTPDLGLGAHRAATILNAVAGRPVYRLPARTAWTSFGAPAGASRPTVPAASPLPVPRGLTAFSRPTWPPAVSADL</sequence>
<dbReference type="InterPro" id="IPR025700">
    <property type="entry name" value="Lys/Orn_oxygenase"/>
</dbReference>
<dbReference type="PANTHER" id="PTHR42802:SF1">
    <property type="entry name" value="L-ORNITHINE N(5)-MONOOXYGENASE"/>
    <property type="match status" value="1"/>
</dbReference>
<evidence type="ECO:0000313" key="1">
    <source>
        <dbReference type="EMBL" id="MFC1414819.1"/>
    </source>
</evidence>
<proteinExistence type="predicted"/>
<comment type="caution">
    <text evidence="1">The sequence shown here is derived from an EMBL/GenBank/DDBJ whole genome shotgun (WGS) entry which is preliminary data.</text>
</comment>
<dbReference type="Proteomes" id="UP001592582">
    <property type="component" value="Unassembled WGS sequence"/>
</dbReference>
<dbReference type="SUPFAM" id="SSF51905">
    <property type="entry name" value="FAD/NAD(P)-binding domain"/>
    <property type="match status" value="2"/>
</dbReference>
<name>A0ABV6VM48_9ACTN</name>
<organism evidence="1 2">
    <name type="scientific">Streptacidiphilus alkalitolerans</name>
    <dbReference type="NCBI Taxonomy" id="3342712"/>
    <lineage>
        <taxon>Bacteria</taxon>
        <taxon>Bacillati</taxon>
        <taxon>Actinomycetota</taxon>
        <taxon>Actinomycetes</taxon>
        <taxon>Kitasatosporales</taxon>
        <taxon>Streptomycetaceae</taxon>
        <taxon>Streptacidiphilus</taxon>
    </lineage>
</organism>